<keyword evidence="2" id="KW-1185">Reference proteome</keyword>
<dbReference type="Pfam" id="PF19551">
    <property type="entry name" value="DUF6074"/>
    <property type="match status" value="1"/>
</dbReference>
<dbReference type="AlphaFoldDB" id="A0A330H3P6"/>
<dbReference type="OrthoDB" id="8083007at2"/>
<evidence type="ECO:0000313" key="2">
    <source>
        <dbReference type="Proteomes" id="UP000251558"/>
    </source>
</evidence>
<gene>
    <name evidence="1" type="ORF">DPM33_33710</name>
</gene>
<protein>
    <submittedName>
        <fullName evidence="1">Uncharacterized protein</fullName>
    </submittedName>
</protein>
<accession>A0A330H3P6</accession>
<dbReference type="InterPro" id="IPR045720">
    <property type="entry name" value="DUF6074"/>
</dbReference>
<sequence length="83" mass="9113">MCDSHITVFPLDRRRKLVEGIARVLQSKNAEDASAFWRSTVKTILVQLSKSGIAPGSAEQEVRTLFNAVLAEIGTRSALKLSQ</sequence>
<organism evidence="1 2">
    <name type="scientific">Mesorhizobium hawassense</name>
    <dbReference type="NCBI Taxonomy" id="1209954"/>
    <lineage>
        <taxon>Bacteria</taxon>
        <taxon>Pseudomonadati</taxon>
        <taxon>Pseudomonadota</taxon>
        <taxon>Alphaproteobacteria</taxon>
        <taxon>Hyphomicrobiales</taxon>
        <taxon>Phyllobacteriaceae</taxon>
        <taxon>Mesorhizobium</taxon>
    </lineage>
</organism>
<proteinExistence type="predicted"/>
<comment type="caution">
    <text evidence="1">The sequence shown here is derived from an EMBL/GenBank/DDBJ whole genome shotgun (WGS) entry which is preliminary data.</text>
</comment>
<dbReference type="RefSeq" id="WP_112101669.1">
    <property type="nucleotide sequence ID" value="NZ_QMBP01000030.1"/>
</dbReference>
<dbReference type="Proteomes" id="UP000251558">
    <property type="component" value="Unassembled WGS sequence"/>
</dbReference>
<reference evidence="1 2" key="1">
    <citation type="submission" date="2018-07" db="EMBL/GenBank/DDBJ databases">
        <title>Diversity of Mesorhizobium strains in Brazil.</title>
        <authorList>
            <person name="Helene L.C.F."/>
            <person name="Dall'Agnol R."/>
            <person name="Delamuta J.R.M."/>
            <person name="Hungria M."/>
        </authorList>
    </citation>
    <scope>NUCLEOTIDE SEQUENCE [LARGE SCALE GENOMIC DNA]</scope>
    <source>
        <strain evidence="1 2">AC99b</strain>
    </source>
</reference>
<name>A0A330H3P6_9HYPH</name>
<evidence type="ECO:0000313" key="1">
    <source>
        <dbReference type="EMBL" id="RAZ82990.1"/>
    </source>
</evidence>
<dbReference type="EMBL" id="QMBP01000030">
    <property type="protein sequence ID" value="RAZ82990.1"/>
    <property type="molecule type" value="Genomic_DNA"/>
</dbReference>